<gene>
    <name evidence="1" type="ORF">NPIL_180871</name>
</gene>
<dbReference type="AlphaFoldDB" id="A0A8X6N393"/>
<sequence length="78" mass="8494">MGKLQGAFNQPGAREELFFEALVAAFGPFFSESGDLTWHSVGNNLCPNRCGPDAYPSLPFGTNEGCLTHTMILCRLNK</sequence>
<evidence type="ECO:0000313" key="2">
    <source>
        <dbReference type="Proteomes" id="UP000887013"/>
    </source>
</evidence>
<proteinExistence type="predicted"/>
<comment type="caution">
    <text evidence="1">The sequence shown here is derived from an EMBL/GenBank/DDBJ whole genome shotgun (WGS) entry which is preliminary data.</text>
</comment>
<organism evidence="1 2">
    <name type="scientific">Nephila pilipes</name>
    <name type="common">Giant wood spider</name>
    <name type="synonym">Nephila maculata</name>
    <dbReference type="NCBI Taxonomy" id="299642"/>
    <lineage>
        <taxon>Eukaryota</taxon>
        <taxon>Metazoa</taxon>
        <taxon>Ecdysozoa</taxon>
        <taxon>Arthropoda</taxon>
        <taxon>Chelicerata</taxon>
        <taxon>Arachnida</taxon>
        <taxon>Araneae</taxon>
        <taxon>Araneomorphae</taxon>
        <taxon>Entelegynae</taxon>
        <taxon>Araneoidea</taxon>
        <taxon>Nephilidae</taxon>
        <taxon>Nephila</taxon>
    </lineage>
</organism>
<dbReference type="EMBL" id="BMAW01004887">
    <property type="protein sequence ID" value="GFS91431.1"/>
    <property type="molecule type" value="Genomic_DNA"/>
</dbReference>
<name>A0A8X6N393_NEPPI</name>
<dbReference type="Proteomes" id="UP000887013">
    <property type="component" value="Unassembled WGS sequence"/>
</dbReference>
<protein>
    <submittedName>
        <fullName evidence="1">Uncharacterized protein</fullName>
    </submittedName>
</protein>
<reference evidence="1" key="1">
    <citation type="submission" date="2020-08" db="EMBL/GenBank/DDBJ databases">
        <title>Multicomponent nature underlies the extraordinary mechanical properties of spider dragline silk.</title>
        <authorList>
            <person name="Kono N."/>
            <person name="Nakamura H."/>
            <person name="Mori M."/>
            <person name="Yoshida Y."/>
            <person name="Ohtoshi R."/>
            <person name="Malay A.D."/>
            <person name="Moran D.A.P."/>
            <person name="Tomita M."/>
            <person name="Numata K."/>
            <person name="Arakawa K."/>
        </authorList>
    </citation>
    <scope>NUCLEOTIDE SEQUENCE</scope>
</reference>
<keyword evidence="2" id="KW-1185">Reference proteome</keyword>
<evidence type="ECO:0000313" key="1">
    <source>
        <dbReference type="EMBL" id="GFS91431.1"/>
    </source>
</evidence>
<accession>A0A8X6N393</accession>